<dbReference type="InterPro" id="IPR033979">
    <property type="entry name" value="MINDY_domain"/>
</dbReference>
<keyword evidence="3" id="KW-0576">Peroxisome</keyword>
<evidence type="ECO:0000256" key="1">
    <source>
        <dbReference type="ARBA" id="ARBA00004275"/>
    </source>
</evidence>
<dbReference type="PANTHER" id="PTHR43762:SF8">
    <property type="entry name" value="L-GULONOLACTONE OXIDASE"/>
    <property type="match status" value="1"/>
</dbReference>
<feature type="domain" description="FAD-binding PCMH-type" evidence="5">
    <location>
        <begin position="696"/>
        <end position="866"/>
    </location>
</feature>
<feature type="compositionally biased region" description="Low complexity" evidence="4">
    <location>
        <begin position="648"/>
        <end position="664"/>
    </location>
</feature>
<feature type="compositionally biased region" description="Polar residues" evidence="4">
    <location>
        <begin position="74"/>
        <end position="84"/>
    </location>
</feature>
<dbReference type="InterPro" id="IPR006094">
    <property type="entry name" value="Oxid_FAD_bind_N"/>
</dbReference>
<dbReference type="GO" id="GO:0003885">
    <property type="term" value="F:D-arabinono-1,4-lactone oxidase activity"/>
    <property type="evidence" value="ECO:0007669"/>
    <property type="project" value="InterPro"/>
</dbReference>
<dbReference type="InterPro" id="IPR036318">
    <property type="entry name" value="FAD-bd_PCMH-like_sf"/>
</dbReference>
<dbReference type="Gene3D" id="3.30.70.2520">
    <property type="match status" value="1"/>
</dbReference>
<comment type="caution">
    <text evidence="6">The sequence shown here is derived from an EMBL/GenBank/DDBJ whole genome shotgun (WGS) entry which is preliminary data.</text>
</comment>
<name>A0A9Q0MJD3_BLOTA</name>
<dbReference type="InterPro" id="IPR016169">
    <property type="entry name" value="FAD-bd_PCMH_sub2"/>
</dbReference>
<feature type="compositionally biased region" description="Polar residues" evidence="4">
    <location>
        <begin position="594"/>
        <end position="612"/>
    </location>
</feature>
<feature type="compositionally biased region" description="Low complexity" evidence="4">
    <location>
        <begin position="91"/>
        <end position="103"/>
    </location>
</feature>
<feature type="compositionally biased region" description="Low complexity" evidence="4">
    <location>
        <begin position="63"/>
        <end position="73"/>
    </location>
</feature>
<feature type="compositionally biased region" description="Low complexity" evidence="4">
    <location>
        <begin position="565"/>
        <end position="593"/>
    </location>
</feature>
<evidence type="ECO:0000259" key="5">
    <source>
        <dbReference type="PROSITE" id="PS51387"/>
    </source>
</evidence>
<dbReference type="PROSITE" id="PS51387">
    <property type="entry name" value="FAD_PCMH"/>
    <property type="match status" value="1"/>
</dbReference>
<dbReference type="Gene3D" id="3.30.43.10">
    <property type="entry name" value="Uridine Diphospho-n-acetylenolpyruvylglucosamine Reductase, domain 2"/>
    <property type="match status" value="1"/>
</dbReference>
<evidence type="ECO:0000256" key="2">
    <source>
        <dbReference type="ARBA" id="ARBA00023002"/>
    </source>
</evidence>
<accession>A0A9Q0MJD3</accession>
<sequence length="1248" mass="141068">MSTIQKAEADSTVNDGVISSSNSTNTTTTAVIVEQQTSNTSTQPMVEDQYKKLIDFDSITLQSSSSPNTNSESQGQSVINNSSRILDDTETTISSSTSTTTLSANNENCLCDNEQPTVPSTDTTITPAFSESDTKCVSDLKVLMIADSVEKTELVTGERPFESAEEPQSSNDDKFIPKFIPSKEERIEQCQQINETKSPTQSASGITGSPPLNLSQEYHLKWIKWKGTNKLPIVTQNSNGPCPLLAIMNVLLLRKNISFPPMIEIITAEQLMSYLCDFILSNVPTNLPEGVKLDYEQNFQDAMSNLPRLCTGLDVNVRFTGITDFEYTSECIIFDLLRIPLYHGWLVDPSDKDASRVVNTLSYNQLVDRIITYKSNIDPNISAEAYIAEDFLSISASQLTNYGLSQLIHHVKEDEICILFRNNHFITLYKYKGKLYQLVTDQGFLTESNMVWETLNNIEGDTQFVDGDFVLVPPKPSIALSSSTFTNTQQQIDQDYLIALSLEQEQKQEMERAGGETRTTPTDQTVISSTGKEVVRAAIGGETELMSDEEIARHLQAIENQYYAQMQRDQQSKQQQQPRQHQPTSQQRQPHSQASNQRHNSSSSNLRTASNTERYHHHQTTSSSSSLSRNQAFSSSNGSGSGGHYQPNRTTNNSRSSGNGSGTRPIQDNSDDNARSRSKNRISKKNYQFSNWSRTFSCKPDVFFIPETIDEIREILYLAKSERKKIRVVGCGASPSDICLSNDYMISLSRFNHVLHVNRDEAIVTVQGGIKLGDLNRFLEQNNLALPILGSISDSTIAGVISVGTHGTGFATGIIADYVIEFRIIVPSGDIVVCSRDAHSEIFLSALCGLGALGIILDVTLQCEAKFYLHQLTYPSTLEHVLENLDEMVESCDHFRFLWFPHTDYVSVSITNKINGNFLQFTDIDYHNRRRLSVPNVANESMSIPFRLSSEKTWVQKAYDWLINIGLGYHALQLTYWISTFIPSMVPYINKAAFWLLYSNNNVQLDISYKIFNFECLFDQYVNEWCIPRSQTATVLRKLRDSIEGSASARNPLYAHFPVEVRFVRSSDIYLSPTHGRDSTFINIICYRPFRKFVPHQDYWDIYEKFMKESGGRPHWAKQHRETVNDLVRMYPYFRAWTQVRRRLDPLLLFTNSYMDRIFYNQNLNQSQAHLFARKSFDDGNSSWSSIISIETVEPNESVPIVTEPIEDTEMVETPTIETHIDETETFELISGDAIKKPISNEDSIKSD</sequence>
<keyword evidence="7" id="KW-1185">Reference proteome</keyword>
<dbReference type="GO" id="GO:1990380">
    <property type="term" value="F:K48-linked deubiquitinase activity"/>
    <property type="evidence" value="ECO:0007669"/>
    <property type="project" value="InterPro"/>
</dbReference>
<feature type="region of interest" description="Disordered" evidence="4">
    <location>
        <begin position="1"/>
        <end position="27"/>
    </location>
</feature>
<dbReference type="Gene3D" id="3.30.465.10">
    <property type="match status" value="1"/>
</dbReference>
<dbReference type="InterPro" id="IPR010031">
    <property type="entry name" value="FAD_lactone_oxidase-like"/>
</dbReference>
<dbReference type="InterPro" id="IPR016167">
    <property type="entry name" value="FAD-bd_PCMH_sub1"/>
</dbReference>
<evidence type="ECO:0000313" key="7">
    <source>
        <dbReference type="Proteomes" id="UP001142055"/>
    </source>
</evidence>
<proteinExistence type="predicted"/>
<organism evidence="6 7">
    <name type="scientific">Blomia tropicalis</name>
    <name type="common">Mite</name>
    <dbReference type="NCBI Taxonomy" id="40697"/>
    <lineage>
        <taxon>Eukaryota</taxon>
        <taxon>Metazoa</taxon>
        <taxon>Ecdysozoa</taxon>
        <taxon>Arthropoda</taxon>
        <taxon>Chelicerata</taxon>
        <taxon>Arachnida</taxon>
        <taxon>Acari</taxon>
        <taxon>Acariformes</taxon>
        <taxon>Sarcoptiformes</taxon>
        <taxon>Astigmata</taxon>
        <taxon>Glycyphagoidea</taxon>
        <taxon>Echimyopodidae</taxon>
        <taxon>Blomia</taxon>
    </lineage>
</organism>
<reference evidence="6" key="1">
    <citation type="submission" date="2022-12" db="EMBL/GenBank/DDBJ databases">
        <title>Genome assemblies of Blomia tropicalis.</title>
        <authorList>
            <person name="Cui Y."/>
        </authorList>
    </citation>
    <scope>NUCLEOTIDE SEQUENCE</scope>
    <source>
        <tissue evidence="6">Adult mites</tissue>
    </source>
</reference>
<keyword evidence="2" id="KW-0560">Oxidoreductase</keyword>
<evidence type="ECO:0000313" key="6">
    <source>
        <dbReference type="EMBL" id="KAJ6225447.1"/>
    </source>
</evidence>
<feature type="region of interest" description="Disordered" evidence="4">
    <location>
        <begin position="61"/>
        <end position="128"/>
    </location>
</feature>
<dbReference type="GO" id="GO:0005777">
    <property type="term" value="C:peroxisome"/>
    <property type="evidence" value="ECO:0007669"/>
    <property type="project" value="UniProtKB-SubCell"/>
</dbReference>
<feature type="compositionally biased region" description="Polar residues" evidence="4">
    <location>
        <begin position="1"/>
        <end position="18"/>
    </location>
</feature>
<protein>
    <recommendedName>
        <fullName evidence="5">FAD-binding PCMH-type domain-containing protein</fullName>
    </recommendedName>
</protein>
<feature type="region of interest" description="Disordered" evidence="4">
    <location>
        <begin position="565"/>
        <end position="682"/>
    </location>
</feature>
<evidence type="ECO:0000256" key="4">
    <source>
        <dbReference type="SAM" id="MobiDB-lite"/>
    </source>
</evidence>
<dbReference type="InterPro" id="IPR016166">
    <property type="entry name" value="FAD-bd_PCMH"/>
</dbReference>
<dbReference type="GO" id="GO:0071949">
    <property type="term" value="F:FAD binding"/>
    <property type="evidence" value="ECO:0007669"/>
    <property type="project" value="InterPro"/>
</dbReference>
<dbReference type="EMBL" id="JAPWDV010000001">
    <property type="protein sequence ID" value="KAJ6225447.1"/>
    <property type="molecule type" value="Genomic_DNA"/>
</dbReference>
<feature type="region of interest" description="Disordered" evidence="4">
    <location>
        <begin position="507"/>
        <end position="529"/>
    </location>
</feature>
<dbReference type="PANTHER" id="PTHR43762">
    <property type="entry name" value="L-GULONOLACTONE OXIDASE"/>
    <property type="match status" value="1"/>
</dbReference>
<dbReference type="Pfam" id="PF04030">
    <property type="entry name" value="ALO"/>
    <property type="match status" value="1"/>
</dbReference>
<dbReference type="InterPro" id="IPR007173">
    <property type="entry name" value="ALO_C"/>
</dbReference>
<dbReference type="SUPFAM" id="SSF56176">
    <property type="entry name" value="FAD-binding/transporter-associated domain-like"/>
    <property type="match status" value="1"/>
</dbReference>
<dbReference type="GO" id="GO:0016020">
    <property type="term" value="C:membrane"/>
    <property type="evidence" value="ECO:0007669"/>
    <property type="project" value="InterPro"/>
</dbReference>
<feature type="compositionally biased region" description="Polar residues" evidence="4">
    <location>
        <begin position="517"/>
        <end position="529"/>
    </location>
</feature>
<dbReference type="GO" id="GO:0004843">
    <property type="term" value="F:cysteine-type deubiquitinase activity"/>
    <property type="evidence" value="ECO:0007669"/>
    <property type="project" value="InterPro"/>
</dbReference>
<dbReference type="AlphaFoldDB" id="A0A9Q0MJD3"/>
<evidence type="ECO:0000256" key="3">
    <source>
        <dbReference type="ARBA" id="ARBA00023140"/>
    </source>
</evidence>
<dbReference type="Pfam" id="PF04424">
    <property type="entry name" value="MINDY_DUB"/>
    <property type="match status" value="1"/>
</dbReference>
<dbReference type="Proteomes" id="UP001142055">
    <property type="component" value="Chromosome 1"/>
</dbReference>
<feature type="compositionally biased region" description="Polar residues" evidence="4">
    <location>
        <begin position="104"/>
        <end position="128"/>
    </location>
</feature>
<gene>
    <name evidence="6" type="ORF">RDWZM_003992</name>
</gene>
<comment type="subcellular location">
    <subcellularLocation>
        <location evidence="1">Peroxisome</location>
    </subcellularLocation>
</comment>
<dbReference type="Pfam" id="PF01565">
    <property type="entry name" value="FAD_binding_4"/>
    <property type="match status" value="1"/>
</dbReference>
<feature type="compositionally biased region" description="Low complexity" evidence="4">
    <location>
        <begin position="622"/>
        <end position="638"/>
    </location>
</feature>